<dbReference type="GO" id="GO:0016787">
    <property type="term" value="F:hydrolase activity"/>
    <property type="evidence" value="ECO:0007669"/>
    <property type="project" value="UniProtKB-KW"/>
</dbReference>
<accession>A0A494Y954</accession>
<dbReference type="AlphaFoldDB" id="A0A494Y954"/>
<dbReference type="InterPro" id="IPR050228">
    <property type="entry name" value="Carboxylesterase_BioH"/>
</dbReference>
<dbReference type="InterPro" id="IPR029058">
    <property type="entry name" value="AB_hydrolase_fold"/>
</dbReference>
<dbReference type="EMBL" id="RBZM01000002">
    <property type="protein sequence ID" value="RKP56848.1"/>
    <property type="molecule type" value="Genomic_DNA"/>
</dbReference>
<dbReference type="Gene3D" id="3.40.50.1820">
    <property type="entry name" value="alpha/beta hydrolase"/>
    <property type="match status" value="1"/>
</dbReference>
<protein>
    <submittedName>
        <fullName evidence="2">Alpha/beta hydrolase</fullName>
    </submittedName>
</protein>
<evidence type="ECO:0000259" key="1">
    <source>
        <dbReference type="Pfam" id="PF00561"/>
    </source>
</evidence>
<organism evidence="2 3">
    <name type="scientific">Cohnella endophytica</name>
    <dbReference type="NCBI Taxonomy" id="2419778"/>
    <lineage>
        <taxon>Bacteria</taxon>
        <taxon>Bacillati</taxon>
        <taxon>Bacillota</taxon>
        <taxon>Bacilli</taxon>
        <taxon>Bacillales</taxon>
        <taxon>Paenibacillaceae</taxon>
        <taxon>Cohnella</taxon>
    </lineage>
</organism>
<gene>
    <name evidence="2" type="ORF">D7Z26_02335</name>
</gene>
<feature type="domain" description="AB hydrolase-1" evidence="1">
    <location>
        <begin position="28"/>
        <end position="131"/>
    </location>
</feature>
<keyword evidence="2" id="KW-0378">Hydrolase</keyword>
<keyword evidence="3" id="KW-1185">Reference proteome</keyword>
<dbReference type="RefSeq" id="WP_120974441.1">
    <property type="nucleotide sequence ID" value="NZ_RBZM01000002.1"/>
</dbReference>
<reference evidence="2 3" key="1">
    <citation type="submission" date="2018-10" db="EMBL/GenBank/DDBJ databases">
        <title>Cohnella sp. M2MS4P-1, whole genome shotgun sequence.</title>
        <authorList>
            <person name="Tuo L."/>
        </authorList>
    </citation>
    <scope>NUCLEOTIDE SEQUENCE [LARGE SCALE GENOMIC DNA]</scope>
    <source>
        <strain evidence="2 3">M2MS4P-1</strain>
    </source>
</reference>
<dbReference type="PANTHER" id="PTHR43194:SF2">
    <property type="entry name" value="PEROXISOMAL MEMBRANE PROTEIN LPX1"/>
    <property type="match status" value="1"/>
</dbReference>
<evidence type="ECO:0000313" key="2">
    <source>
        <dbReference type="EMBL" id="RKP56848.1"/>
    </source>
</evidence>
<dbReference type="InterPro" id="IPR000073">
    <property type="entry name" value="AB_hydrolase_1"/>
</dbReference>
<dbReference type="Pfam" id="PF00561">
    <property type="entry name" value="Abhydrolase_1"/>
    <property type="match status" value="1"/>
</dbReference>
<dbReference type="PANTHER" id="PTHR43194">
    <property type="entry name" value="HYDROLASE ALPHA/BETA FOLD FAMILY"/>
    <property type="match status" value="1"/>
</dbReference>
<name>A0A494Y954_9BACL</name>
<comment type="caution">
    <text evidence="2">The sequence shown here is derived from an EMBL/GenBank/DDBJ whole genome shotgun (WGS) entry which is preliminary data.</text>
</comment>
<proteinExistence type="predicted"/>
<evidence type="ECO:0000313" key="3">
    <source>
        <dbReference type="Proteomes" id="UP000282076"/>
    </source>
</evidence>
<dbReference type="SUPFAM" id="SSF53474">
    <property type="entry name" value="alpha/beta-Hydrolases"/>
    <property type="match status" value="1"/>
</dbReference>
<dbReference type="Proteomes" id="UP000282076">
    <property type="component" value="Unassembled WGS sequence"/>
</dbReference>
<dbReference type="OrthoDB" id="2645723at2"/>
<sequence>MNLDSRFAENGEVIIHYLCTVTDSQEVPLLICPGLSETAEEYEDLMEYLYPRPCVVLSFRGRGLSSTPSQGYALEHHLSDLEAVVRDAQLERFHLYAYSRGVSYGLAFMERYPRAVLSAILQDYPAEHKQMPSEWAEDYIENYLIPFSRELNIRPEAVRGIQKESVQRTFEMSYGNQLLVLRGLLADSLLKDEGLRPYRNMNPQVIVESFDRSGHAIRNSEKDKLYRMIRDFIQTS</sequence>